<dbReference type="AlphaFoldDB" id="A0A134AL26"/>
<dbReference type="PANTHER" id="PTHR34472:SF1">
    <property type="entry name" value="SULFUR CARRIER PROTEIN THIS"/>
    <property type="match status" value="1"/>
</dbReference>
<dbReference type="Proteomes" id="UP000070442">
    <property type="component" value="Unassembled WGS sequence"/>
</dbReference>
<reference evidence="2" key="1">
    <citation type="submission" date="2016-01" db="EMBL/GenBank/DDBJ databases">
        <authorList>
            <person name="Mitreva M."/>
            <person name="Pepin K.H."/>
            <person name="Mihindukulasuriya K.A."/>
            <person name="Fulton R."/>
            <person name="Fronick C."/>
            <person name="O'Laughlin M."/>
            <person name="Miner T."/>
            <person name="Herter B."/>
            <person name="Rosa B.A."/>
            <person name="Cordes M."/>
            <person name="Tomlinson C."/>
            <person name="Wollam A."/>
            <person name="Palsikar V.B."/>
            <person name="Mardis E.R."/>
            <person name="Wilson R.K."/>
        </authorList>
    </citation>
    <scope>NUCLEOTIDE SEQUENCE [LARGE SCALE GENOMIC DNA]</scope>
    <source>
        <strain evidence="2">DNF00729</strain>
    </source>
</reference>
<name>A0A134AL26_9FIRM</name>
<evidence type="ECO:0000313" key="2">
    <source>
        <dbReference type="Proteomes" id="UP000070442"/>
    </source>
</evidence>
<dbReference type="STRING" id="755172.HMPREF1863_00119"/>
<evidence type="ECO:0000313" key="1">
    <source>
        <dbReference type="EMBL" id="KXB68407.1"/>
    </source>
</evidence>
<proteinExistence type="predicted"/>
<dbReference type="InterPro" id="IPR016155">
    <property type="entry name" value="Mopterin_synth/thiamin_S_b"/>
</dbReference>
<dbReference type="PANTHER" id="PTHR34472">
    <property type="entry name" value="SULFUR CARRIER PROTEIN THIS"/>
    <property type="match status" value="1"/>
</dbReference>
<dbReference type="InterPro" id="IPR012675">
    <property type="entry name" value="Beta-grasp_dom_sf"/>
</dbReference>
<dbReference type="RefSeq" id="WP_068366175.1">
    <property type="nucleotide sequence ID" value="NZ_CAIJCT010000006.1"/>
</dbReference>
<dbReference type="EMBL" id="LSDG01000002">
    <property type="protein sequence ID" value="KXB68407.1"/>
    <property type="molecule type" value="Genomic_DNA"/>
</dbReference>
<accession>A0A134AL26</accession>
<dbReference type="CDD" id="cd00565">
    <property type="entry name" value="Ubl_ThiS"/>
    <property type="match status" value="1"/>
</dbReference>
<sequence>MKINGKSFTLNGPQPLRQVLLERGFDPESVALEKNKQLIRRVDFDDTIVEDDDVLEVFSFTGGG</sequence>
<dbReference type="Gene3D" id="3.10.20.30">
    <property type="match status" value="1"/>
</dbReference>
<dbReference type="PATRIC" id="fig|755172.3.peg.115"/>
<dbReference type="OrthoDB" id="9798559at2"/>
<protein>
    <submittedName>
        <fullName evidence="1">Thiamine biosynthesis protein ThiS</fullName>
    </submittedName>
</protein>
<comment type="caution">
    <text evidence="1">The sequence shown here is derived from an EMBL/GenBank/DDBJ whole genome shotgun (WGS) entry which is preliminary data.</text>
</comment>
<dbReference type="InterPro" id="IPR010035">
    <property type="entry name" value="Thi_S"/>
</dbReference>
<organism evidence="1 2">
    <name type="scientific">Aedoeadaptatus coxii</name>
    <dbReference type="NCBI Taxonomy" id="755172"/>
    <lineage>
        <taxon>Bacteria</taxon>
        <taxon>Bacillati</taxon>
        <taxon>Bacillota</taxon>
        <taxon>Tissierellia</taxon>
        <taxon>Tissierellales</taxon>
        <taxon>Peptoniphilaceae</taxon>
        <taxon>Aedoeadaptatus</taxon>
    </lineage>
</organism>
<dbReference type="InterPro" id="IPR003749">
    <property type="entry name" value="ThiS/MoaD-like"/>
</dbReference>
<dbReference type="Pfam" id="PF02597">
    <property type="entry name" value="ThiS"/>
    <property type="match status" value="1"/>
</dbReference>
<dbReference type="NCBIfam" id="TIGR01683">
    <property type="entry name" value="thiS"/>
    <property type="match status" value="1"/>
</dbReference>
<gene>
    <name evidence="1" type="ORF">HMPREF1863_00119</name>
</gene>
<keyword evidence="2" id="KW-1185">Reference proteome</keyword>
<dbReference type="SUPFAM" id="SSF54285">
    <property type="entry name" value="MoaD/ThiS"/>
    <property type="match status" value="1"/>
</dbReference>